<comment type="caution">
    <text evidence="1">The sequence shown here is derived from an EMBL/GenBank/DDBJ whole genome shotgun (WGS) entry which is preliminary data.</text>
</comment>
<dbReference type="Gene3D" id="2.130.10.10">
    <property type="entry name" value="YVTN repeat-like/Quinoprotein amine dehydrogenase"/>
    <property type="match status" value="1"/>
</dbReference>
<dbReference type="EMBL" id="BARU01045683">
    <property type="protein sequence ID" value="GAH95627.1"/>
    <property type="molecule type" value="Genomic_DNA"/>
</dbReference>
<proteinExistence type="predicted"/>
<sequence length="73" mass="7984">MPGKQIRAFKGHAEFVESLAITPDGKCFLSDSRDNTIKVWDIGTGEEIKTFKGHNSWITSLAITPDGKSLFSG</sequence>
<evidence type="ECO:0000313" key="1">
    <source>
        <dbReference type="EMBL" id="GAH95627.1"/>
    </source>
</evidence>
<dbReference type="PANTHER" id="PTHR19879:SF9">
    <property type="entry name" value="TRANSCRIPTION INITIATION FACTOR TFIID SUBUNIT 5"/>
    <property type="match status" value="1"/>
</dbReference>
<dbReference type="InterPro" id="IPR001680">
    <property type="entry name" value="WD40_rpt"/>
</dbReference>
<dbReference type="SMART" id="SM00320">
    <property type="entry name" value="WD40"/>
    <property type="match status" value="2"/>
</dbReference>
<accession>X1JNI5</accession>
<dbReference type="Pfam" id="PF00400">
    <property type="entry name" value="WD40"/>
    <property type="match status" value="2"/>
</dbReference>
<dbReference type="PANTHER" id="PTHR19879">
    <property type="entry name" value="TRANSCRIPTION INITIATION FACTOR TFIID"/>
    <property type="match status" value="1"/>
</dbReference>
<reference evidence="1" key="1">
    <citation type="journal article" date="2014" name="Front. Microbiol.">
        <title>High frequency of phylogenetically diverse reductive dehalogenase-homologous genes in deep subseafloor sedimentary metagenomes.</title>
        <authorList>
            <person name="Kawai M."/>
            <person name="Futagami T."/>
            <person name="Toyoda A."/>
            <person name="Takaki Y."/>
            <person name="Nishi S."/>
            <person name="Hori S."/>
            <person name="Arai W."/>
            <person name="Tsubouchi T."/>
            <person name="Morono Y."/>
            <person name="Uchiyama I."/>
            <person name="Ito T."/>
            <person name="Fujiyama A."/>
            <person name="Inagaki F."/>
            <person name="Takami H."/>
        </authorList>
    </citation>
    <scope>NUCLEOTIDE SEQUENCE</scope>
    <source>
        <strain evidence="1">Expedition CK06-06</strain>
    </source>
</reference>
<dbReference type="SUPFAM" id="SSF50978">
    <property type="entry name" value="WD40 repeat-like"/>
    <property type="match status" value="1"/>
</dbReference>
<gene>
    <name evidence="1" type="ORF">S03H2_69216</name>
</gene>
<protein>
    <submittedName>
        <fullName evidence="1">Uncharacterized protein</fullName>
    </submittedName>
</protein>
<dbReference type="PROSITE" id="PS50082">
    <property type="entry name" value="WD_REPEATS_2"/>
    <property type="match status" value="2"/>
</dbReference>
<dbReference type="InterPro" id="IPR015943">
    <property type="entry name" value="WD40/YVTN_repeat-like_dom_sf"/>
</dbReference>
<dbReference type="AlphaFoldDB" id="X1JNI5"/>
<organism evidence="1">
    <name type="scientific">marine sediment metagenome</name>
    <dbReference type="NCBI Taxonomy" id="412755"/>
    <lineage>
        <taxon>unclassified sequences</taxon>
        <taxon>metagenomes</taxon>
        <taxon>ecological metagenomes</taxon>
    </lineage>
</organism>
<feature type="non-terminal residue" evidence="1">
    <location>
        <position position="73"/>
    </location>
</feature>
<dbReference type="PROSITE" id="PS50294">
    <property type="entry name" value="WD_REPEATS_REGION"/>
    <property type="match status" value="2"/>
</dbReference>
<name>X1JNI5_9ZZZZ</name>
<dbReference type="InterPro" id="IPR036322">
    <property type="entry name" value="WD40_repeat_dom_sf"/>
</dbReference>